<dbReference type="EMBL" id="JAUSXV010000001">
    <property type="protein sequence ID" value="MDQ0646964.1"/>
    <property type="molecule type" value="Genomic_DNA"/>
</dbReference>
<organism evidence="3 4">
    <name type="scientific">Microbacterium natoriense</name>
    <dbReference type="NCBI Taxonomy" id="284570"/>
    <lineage>
        <taxon>Bacteria</taxon>
        <taxon>Bacillati</taxon>
        <taxon>Actinomycetota</taxon>
        <taxon>Actinomycetes</taxon>
        <taxon>Micrococcales</taxon>
        <taxon>Microbacteriaceae</taxon>
        <taxon>Microbacterium</taxon>
    </lineage>
</organism>
<dbReference type="SUPFAM" id="SSF53850">
    <property type="entry name" value="Periplasmic binding protein-like II"/>
    <property type="match status" value="1"/>
</dbReference>
<gene>
    <name evidence="3" type="ORF">QFZ53_001160</name>
</gene>
<dbReference type="Gene3D" id="3.40.190.10">
    <property type="entry name" value="Periplasmic binding protein-like II"/>
    <property type="match status" value="2"/>
</dbReference>
<protein>
    <submittedName>
        <fullName evidence="3">Aldouronate transport system substrate-binding protein</fullName>
    </submittedName>
</protein>
<dbReference type="RefSeq" id="WP_307294529.1">
    <property type="nucleotide sequence ID" value="NZ_JAUSXV010000001.1"/>
</dbReference>
<dbReference type="CDD" id="cd13581">
    <property type="entry name" value="PBP2_AlgQ_like_2"/>
    <property type="match status" value="1"/>
</dbReference>
<evidence type="ECO:0000256" key="1">
    <source>
        <dbReference type="SAM" id="MobiDB-lite"/>
    </source>
</evidence>
<dbReference type="PANTHER" id="PTHR43649">
    <property type="entry name" value="ARABINOSE-BINDING PROTEIN-RELATED"/>
    <property type="match status" value="1"/>
</dbReference>
<reference evidence="3 4" key="1">
    <citation type="submission" date="2023-07" db="EMBL/GenBank/DDBJ databases">
        <title>Comparative genomics of wheat-associated soil bacteria to identify genetic determinants of phenazine resistance.</title>
        <authorList>
            <person name="Mouncey N."/>
        </authorList>
    </citation>
    <scope>NUCLEOTIDE SEQUENCE [LARGE SCALE GENOMIC DNA]</scope>
    <source>
        <strain evidence="3 4">W4I9-1</strain>
    </source>
</reference>
<dbReference type="Proteomes" id="UP001244427">
    <property type="component" value="Unassembled WGS sequence"/>
</dbReference>
<feature type="chain" id="PRO_5043678708" evidence="2">
    <location>
        <begin position="22"/>
        <end position="537"/>
    </location>
</feature>
<evidence type="ECO:0000313" key="3">
    <source>
        <dbReference type="EMBL" id="MDQ0646964.1"/>
    </source>
</evidence>
<accession>A0AAW8EWG5</accession>
<proteinExistence type="predicted"/>
<feature type="signal peptide" evidence="2">
    <location>
        <begin position="1"/>
        <end position="21"/>
    </location>
</feature>
<dbReference type="Pfam" id="PF01547">
    <property type="entry name" value="SBP_bac_1"/>
    <property type="match status" value="1"/>
</dbReference>
<keyword evidence="4" id="KW-1185">Reference proteome</keyword>
<dbReference type="PANTHER" id="PTHR43649:SF12">
    <property type="entry name" value="DIACETYLCHITOBIOSE BINDING PROTEIN DASA"/>
    <property type="match status" value="1"/>
</dbReference>
<comment type="caution">
    <text evidence="3">The sequence shown here is derived from an EMBL/GenBank/DDBJ whole genome shotgun (WGS) entry which is preliminary data.</text>
</comment>
<dbReference type="PROSITE" id="PS51257">
    <property type="entry name" value="PROKAR_LIPOPROTEIN"/>
    <property type="match status" value="1"/>
</dbReference>
<dbReference type="InterPro" id="IPR006059">
    <property type="entry name" value="SBP"/>
</dbReference>
<evidence type="ECO:0000313" key="4">
    <source>
        <dbReference type="Proteomes" id="UP001244427"/>
    </source>
</evidence>
<evidence type="ECO:0000256" key="2">
    <source>
        <dbReference type="SAM" id="SignalP"/>
    </source>
</evidence>
<name>A0AAW8EWG5_9MICO</name>
<dbReference type="AlphaFoldDB" id="A0AAW8EWG5"/>
<dbReference type="InterPro" id="IPR050490">
    <property type="entry name" value="Bact_solute-bd_prot1"/>
</dbReference>
<feature type="region of interest" description="Disordered" evidence="1">
    <location>
        <begin position="411"/>
        <end position="433"/>
    </location>
</feature>
<sequence length="537" mass="58650">MRHRRFLIASSAAIAGTLLLAGCTAGGGPAEIEDHSKDFGFNAEGLPIVDKTLTLTFGGSKAALAPEYSEMELVQQWEADTNIAIDWENLPDQVYAEKKNLMLASGELPDVLFNTGLSDAEIVQNGTNGTLLPLEDLIEEHAPTLTAILEERPDIRAAITASDGHIYTLPSVEELGLVAYPNFLYINRSWLDALGLPMPTTIDEYHDALKAFATQDPNGNGAADEIPLSFRTDSFAANPHDLIAALGGQPENNDHRIVRDGKVEFTADTDEYRTGVAALGDWYAEGLIDPESFSQDDVAYLSKGKSGTEILGSFFWWELKEMVGDDRMSDYALVGILEGVDGERLASVSNNQEISRGAMAITRANKYPAATIRWADRLFDPVMSAQSNWGPIGVTLQEDADGILVQIPAADGESEGERRQRVAPGGPKITTTDDFESVVAPEPRAKERQDLVNEFYAPYQANEGYPPVLLSNEELDRVSFATADINTLVKEKFASWIVNGNIDGEWDGYVSQLKTLGVDDVIDTYQQAYDRFQKGGE</sequence>
<keyword evidence="2" id="KW-0732">Signal</keyword>